<reference evidence="2" key="2">
    <citation type="submission" date="2025-08" db="UniProtKB">
        <authorList>
            <consortium name="Ensembl"/>
        </authorList>
    </citation>
    <scope>IDENTIFICATION</scope>
</reference>
<evidence type="ECO:0000256" key="1">
    <source>
        <dbReference type="SAM" id="MobiDB-lite"/>
    </source>
</evidence>
<reference evidence="3" key="1">
    <citation type="submission" date="2003-08" db="EMBL/GenBank/DDBJ databases">
        <authorList>
            <person name="Birren B."/>
            <person name="Nusbaum C."/>
            <person name="Abebe A."/>
            <person name="Abouelleil A."/>
            <person name="Adekoya E."/>
            <person name="Ait-zahra M."/>
            <person name="Allen N."/>
            <person name="Allen T."/>
            <person name="An P."/>
            <person name="Anderson M."/>
            <person name="Anderson S."/>
            <person name="Arachchi H."/>
            <person name="Armbruster J."/>
            <person name="Bachantsang P."/>
            <person name="Baldwin J."/>
            <person name="Barry A."/>
            <person name="Bayul T."/>
            <person name="Blitshsteyn B."/>
            <person name="Bloom T."/>
            <person name="Blye J."/>
            <person name="Boguslavskiy L."/>
            <person name="Borowsky M."/>
            <person name="Boukhgalter B."/>
            <person name="Brunache A."/>
            <person name="Butler J."/>
            <person name="Calixte N."/>
            <person name="Calvo S."/>
            <person name="Camarata J."/>
            <person name="Campo K."/>
            <person name="Chang J."/>
            <person name="Cheshatsang Y."/>
            <person name="Citroen M."/>
            <person name="Collymore A."/>
            <person name="Considine T."/>
            <person name="Cook A."/>
            <person name="Cooke P."/>
            <person name="Corum B."/>
            <person name="Cuomo C."/>
            <person name="David R."/>
            <person name="Dawoe T."/>
            <person name="Degray S."/>
            <person name="Dodge S."/>
            <person name="Dooley K."/>
            <person name="Dorje P."/>
            <person name="Dorjee K."/>
            <person name="Dorris L."/>
            <person name="Duffey N."/>
            <person name="Dupes A."/>
            <person name="Elkins T."/>
            <person name="Engels R."/>
            <person name="Erickson J."/>
            <person name="Farina A."/>
            <person name="Faro S."/>
            <person name="Ferreira P."/>
            <person name="Fischer H."/>
            <person name="Fitzgerald M."/>
            <person name="Foley K."/>
            <person name="Gage D."/>
            <person name="Galagan J."/>
            <person name="Gearin G."/>
            <person name="Gnerre S."/>
            <person name="Gnirke A."/>
            <person name="Goyette A."/>
            <person name="Graham J."/>
            <person name="Grandbois E."/>
            <person name="Gyaltsen K."/>
            <person name="Hafez N."/>
            <person name="Hagopian D."/>
            <person name="Hagos B."/>
            <person name="Hall J."/>
            <person name="Hatcher B."/>
            <person name="Heller A."/>
            <person name="Higgins H."/>
            <person name="Honan T."/>
            <person name="Horn A."/>
            <person name="Houde N."/>
            <person name="Hughes L."/>
            <person name="Hulme W."/>
            <person name="Husby E."/>
            <person name="Iliev I."/>
            <person name="Jaffe D."/>
            <person name="Jones C."/>
            <person name="Kamal M."/>
            <person name="Kamat A."/>
            <person name="Kamvysselis M."/>
            <person name="Karlsson E."/>
            <person name="Kells C."/>
            <person name="Kieu A."/>
            <person name="Kisner P."/>
            <person name="Kodira C."/>
            <person name="Kulbokas E."/>
            <person name="Labutti K."/>
            <person name="Lama D."/>
            <person name="Landers T."/>
            <person name="Leger J."/>
            <person name="Levine S."/>
            <person name="Lewis D."/>
            <person name="Lewis T."/>
            <person name="Lindblad-toh K."/>
            <person name="Liu X."/>
            <person name="Lokyitsang T."/>
            <person name="Lokyitsang Y."/>
            <person name="Lucien O."/>
            <person name="Lui A."/>
            <person name="Ma L.J."/>
            <person name="Mabbitt R."/>
            <person name="Macdonald J."/>
            <person name="Maclean C."/>
            <person name="Major J."/>
            <person name="Manning J."/>
            <person name="Marabella R."/>
            <person name="Maru K."/>
            <person name="Matthews C."/>
            <person name="Mauceli E."/>
            <person name="Mccarthy M."/>
            <person name="Mcdonough S."/>
            <person name="Mcghee T."/>
            <person name="Meldrim J."/>
            <person name="Meneus L."/>
            <person name="Mesirov J."/>
            <person name="Mihalev A."/>
            <person name="Mihova T."/>
            <person name="Mikkelsen T."/>
            <person name="Mlenga V."/>
            <person name="Moru K."/>
            <person name="Mozes J."/>
            <person name="Mulrain L."/>
            <person name="Munson G."/>
            <person name="Naylor J."/>
            <person name="Newes C."/>
            <person name="Nguyen C."/>
            <person name="Nguyen N."/>
            <person name="Nguyen T."/>
            <person name="Nicol R."/>
            <person name="Nielsen C."/>
            <person name="Nizzari M."/>
            <person name="Norbu C."/>
            <person name="Norbu N."/>
            <person name="O'donnell P."/>
            <person name="Okoawo O."/>
            <person name="O'leary S."/>
            <person name="Omotosho B."/>
            <person name="O'neill K."/>
            <person name="Osman S."/>
            <person name="Parker S."/>
            <person name="Perrin D."/>
            <person name="Phunkhang P."/>
            <person name="Piqani B."/>
            <person name="Purcell S."/>
            <person name="Rachupka T."/>
            <person name="Ramasamy U."/>
            <person name="Rameau R."/>
            <person name="Ray V."/>
            <person name="Raymond C."/>
            <person name="Retta R."/>
            <person name="Richardson S."/>
            <person name="Rise C."/>
            <person name="Rodriguez J."/>
            <person name="Rogers J."/>
            <person name="Rogov P."/>
            <person name="Rutman M."/>
            <person name="Schupbach R."/>
            <person name="Seaman C."/>
            <person name="Settipalli S."/>
            <person name="Sharpe T."/>
            <person name="Sheridan J."/>
            <person name="Sherpa N."/>
            <person name="Shi J."/>
            <person name="Smirnov S."/>
            <person name="Smith C."/>
            <person name="Sougnez C."/>
            <person name="Spencer B."/>
            <person name="Stalker J."/>
            <person name="Stange-thomann N."/>
            <person name="Stavropoulos S."/>
            <person name="Stetson K."/>
            <person name="Stone C."/>
            <person name="Stone S."/>
            <person name="Stubbs M."/>
            <person name="Talamas J."/>
            <person name="Tchuinga P."/>
            <person name="Tenzing P."/>
            <person name="Tesfaye S."/>
            <person name="Theodore J."/>
            <person name="Thoulutsang Y."/>
            <person name="Topham K."/>
            <person name="Towey S."/>
            <person name="Tsamla T."/>
            <person name="Tsomo N."/>
            <person name="Vallee D."/>
            <person name="Vassiliev H."/>
            <person name="Venkataraman V."/>
            <person name="Vinson J."/>
            <person name="Vo A."/>
            <person name="Wade C."/>
            <person name="Wang S."/>
            <person name="Wangchuk T."/>
            <person name="Wangdi T."/>
            <person name="Whittaker C."/>
            <person name="Wilkinson J."/>
            <person name="Wu Y."/>
            <person name="Wyman D."/>
            <person name="Yadav S."/>
            <person name="Yang S."/>
            <person name="Yang X."/>
            <person name="Yeager S."/>
            <person name="Yee E."/>
            <person name="Young G."/>
            <person name="Zainoun J."/>
            <person name="Zembeck L."/>
            <person name="Zimmer A."/>
            <person name="Zody M."/>
            <person name="Lander E."/>
        </authorList>
    </citation>
    <scope>NUCLEOTIDE SEQUENCE [LARGE SCALE GENOMIC DNA]</scope>
</reference>
<reference evidence="2" key="3">
    <citation type="submission" date="2025-09" db="UniProtKB">
        <authorList>
            <consortium name="Ensembl"/>
        </authorList>
    </citation>
    <scope>IDENTIFICATION</scope>
</reference>
<name>H2ZB87_CIOSA</name>
<feature type="compositionally biased region" description="Basic and acidic residues" evidence="1">
    <location>
        <begin position="156"/>
        <end position="179"/>
    </location>
</feature>
<evidence type="ECO:0000313" key="3">
    <source>
        <dbReference type="Proteomes" id="UP000007875"/>
    </source>
</evidence>
<dbReference type="GeneTree" id="ENSGT00660000097393"/>
<dbReference type="OMA" id="YNILIPM"/>
<feature type="region of interest" description="Disordered" evidence="1">
    <location>
        <begin position="150"/>
        <end position="182"/>
    </location>
</feature>
<sequence length="268" mass="30292">MYSIQACLLLSILFNPDSIIVKAVPAIDAIERELISKQINKEEVNFIDFTKALNSTALDDMSDDELLWMLGQMIQPIQESTSVNDEEQLSGIDDIEEIDKEQGTNDELNLGKDGDQNQAYFSPQMKRHFGPLFKRMRGLFKRAPNAPLKRGLSGLFRRDPNTPGEPDARKVSDGGRTDTRGMQGLFKREPAFPVDADNSYDGKSHQVKLDRRRMPGLFKRGLQNLFKRAGGANSLFKREDGIENEVGARNRKSDLQEIFKRGIQGLFK</sequence>
<keyword evidence="3" id="KW-1185">Reference proteome</keyword>
<dbReference type="AlphaFoldDB" id="H2ZB87"/>
<accession>H2ZB87</accession>
<dbReference type="Ensembl" id="ENSCSAVT00000015025.1">
    <property type="protein sequence ID" value="ENSCSAVP00000014852.1"/>
    <property type="gene ID" value="ENSCSAVG00000008692.1"/>
</dbReference>
<dbReference type="Proteomes" id="UP000007875">
    <property type="component" value="Unassembled WGS sequence"/>
</dbReference>
<dbReference type="InParanoid" id="H2ZB87"/>
<proteinExistence type="predicted"/>
<dbReference type="HOGENOM" id="CLU_1040237_0_0_1"/>
<protein>
    <submittedName>
        <fullName evidence="2">Uncharacterized protein</fullName>
    </submittedName>
</protein>
<evidence type="ECO:0000313" key="2">
    <source>
        <dbReference type="Ensembl" id="ENSCSAVP00000014852.1"/>
    </source>
</evidence>
<organism evidence="2 3">
    <name type="scientific">Ciona savignyi</name>
    <name type="common">Pacific transparent sea squirt</name>
    <dbReference type="NCBI Taxonomy" id="51511"/>
    <lineage>
        <taxon>Eukaryota</taxon>
        <taxon>Metazoa</taxon>
        <taxon>Chordata</taxon>
        <taxon>Tunicata</taxon>
        <taxon>Ascidiacea</taxon>
        <taxon>Phlebobranchia</taxon>
        <taxon>Cionidae</taxon>
        <taxon>Ciona</taxon>
    </lineage>
</organism>